<proteinExistence type="predicted"/>
<organism evidence="2 3">
    <name type="scientific">Fonsecaea erecta</name>
    <dbReference type="NCBI Taxonomy" id="1367422"/>
    <lineage>
        <taxon>Eukaryota</taxon>
        <taxon>Fungi</taxon>
        <taxon>Dikarya</taxon>
        <taxon>Ascomycota</taxon>
        <taxon>Pezizomycotina</taxon>
        <taxon>Eurotiomycetes</taxon>
        <taxon>Chaetothyriomycetidae</taxon>
        <taxon>Chaetothyriales</taxon>
        <taxon>Herpotrichiellaceae</taxon>
        <taxon>Fonsecaea</taxon>
    </lineage>
</organism>
<comment type="caution">
    <text evidence="2">The sequence shown here is derived from an EMBL/GenBank/DDBJ whole genome shotgun (WGS) entry which is preliminary data.</text>
</comment>
<accession>A0A178Z5P2</accession>
<evidence type="ECO:0000256" key="1">
    <source>
        <dbReference type="SAM" id="MobiDB-lite"/>
    </source>
</evidence>
<feature type="compositionally biased region" description="Polar residues" evidence="1">
    <location>
        <begin position="275"/>
        <end position="284"/>
    </location>
</feature>
<dbReference type="RefSeq" id="XP_018688446.1">
    <property type="nucleotide sequence ID" value="XM_018842285.1"/>
</dbReference>
<feature type="compositionally biased region" description="Basic and acidic residues" evidence="1">
    <location>
        <begin position="301"/>
        <end position="314"/>
    </location>
</feature>
<keyword evidence="3" id="KW-1185">Reference proteome</keyword>
<feature type="region of interest" description="Disordered" evidence="1">
    <location>
        <begin position="84"/>
        <end position="323"/>
    </location>
</feature>
<sequence length="323" mass="35722">MASSAGLVPLPTSVHHSTTRLTHFQAHTFLSAFLDRAENDAAYRPDSTLTERGPQALSSGSTPNLTLTHLKRILSGIEGKRIGGSLGLGERVNGEGENTSNGELEGSDEGQMPRKQGSQKRALNEDEQTNTVKKQKRKIVYSVNAEGVEDPQVGADVEAETPGQARGDDDWQDAETYALAQTELNDDDAAGGEDALDFEGDDEDDDEREWEEREATDELDDDSDASEAQRQTTTIRKRKQRGGDQDADGAGGEQKTKKKKAANTDTDTVPVPATAQRSTMNGAQVVSKDKDERRKLKKMRRKDEKRERQREREQKKKKKQKNQ</sequence>
<gene>
    <name evidence="2" type="ORF">AYL99_10779</name>
</gene>
<dbReference type="Proteomes" id="UP000078343">
    <property type="component" value="Unassembled WGS sequence"/>
</dbReference>
<feature type="compositionally biased region" description="Acidic residues" evidence="1">
    <location>
        <begin position="184"/>
        <end position="225"/>
    </location>
</feature>
<dbReference type="GeneID" id="30014947"/>
<dbReference type="AlphaFoldDB" id="A0A178Z5P2"/>
<evidence type="ECO:0000313" key="3">
    <source>
        <dbReference type="Proteomes" id="UP000078343"/>
    </source>
</evidence>
<protein>
    <submittedName>
        <fullName evidence="2">Uncharacterized protein</fullName>
    </submittedName>
</protein>
<name>A0A178Z5P2_9EURO</name>
<reference evidence="2 3" key="1">
    <citation type="submission" date="2016-04" db="EMBL/GenBank/DDBJ databases">
        <title>Draft genome of Fonsecaea erecta CBS 125763.</title>
        <authorList>
            <person name="Weiss V.A."/>
            <person name="Vicente V.A."/>
            <person name="Raittz R.T."/>
            <person name="Moreno L.F."/>
            <person name="De Souza E.M."/>
            <person name="Pedrosa F.O."/>
            <person name="Steffens M.B."/>
            <person name="Faoro H."/>
            <person name="Tadra-Sfeir M.Z."/>
            <person name="Najafzadeh M.J."/>
            <person name="Felipe M.S."/>
            <person name="Teixeira M."/>
            <person name="Sun J."/>
            <person name="Xi L."/>
            <person name="Gomes R."/>
            <person name="De Azevedo C.M."/>
            <person name="Salgado C.G."/>
            <person name="Da Silva M.B."/>
            <person name="Nascimento M.F."/>
            <person name="Queiroz-Telles F."/>
            <person name="Attili D.S."/>
            <person name="Gorbushina A."/>
        </authorList>
    </citation>
    <scope>NUCLEOTIDE SEQUENCE [LARGE SCALE GENOMIC DNA]</scope>
    <source>
        <strain evidence="2 3">CBS 125763</strain>
    </source>
</reference>
<dbReference type="EMBL" id="LVYI01000012">
    <property type="protein sequence ID" value="OAP55079.1"/>
    <property type="molecule type" value="Genomic_DNA"/>
</dbReference>
<dbReference type="OrthoDB" id="5426872at2759"/>
<evidence type="ECO:0000313" key="2">
    <source>
        <dbReference type="EMBL" id="OAP55079.1"/>
    </source>
</evidence>